<reference evidence="1" key="1">
    <citation type="journal article" date="2014" name="Front. Microbiol.">
        <title>High frequency of phylogenetically diverse reductive dehalogenase-homologous genes in deep subseafloor sedimentary metagenomes.</title>
        <authorList>
            <person name="Kawai M."/>
            <person name="Futagami T."/>
            <person name="Toyoda A."/>
            <person name="Takaki Y."/>
            <person name="Nishi S."/>
            <person name="Hori S."/>
            <person name="Arai W."/>
            <person name="Tsubouchi T."/>
            <person name="Morono Y."/>
            <person name="Uchiyama I."/>
            <person name="Ito T."/>
            <person name="Fujiyama A."/>
            <person name="Inagaki F."/>
            <person name="Takami H."/>
        </authorList>
    </citation>
    <scope>NUCLEOTIDE SEQUENCE</scope>
    <source>
        <strain evidence="1">Expedition CK06-06</strain>
    </source>
</reference>
<protein>
    <recommendedName>
        <fullName evidence="2">Capsule polysaccharide biosynthesis protein</fullName>
    </recommendedName>
</protein>
<organism evidence="1">
    <name type="scientific">marine sediment metagenome</name>
    <dbReference type="NCBI Taxonomy" id="412755"/>
    <lineage>
        <taxon>unclassified sequences</taxon>
        <taxon>metagenomes</taxon>
        <taxon>ecological metagenomes</taxon>
    </lineage>
</organism>
<dbReference type="GO" id="GO:0015774">
    <property type="term" value="P:polysaccharide transport"/>
    <property type="evidence" value="ECO:0007669"/>
    <property type="project" value="InterPro"/>
</dbReference>
<dbReference type="Pfam" id="PF05159">
    <property type="entry name" value="Capsule_synth"/>
    <property type="match status" value="1"/>
</dbReference>
<dbReference type="InterPro" id="IPR007833">
    <property type="entry name" value="Capsule_polysaccharide_synth"/>
</dbReference>
<name>X0VEA4_9ZZZZ</name>
<dbReference type="EMBL" id="BARS01020632">
    <property type="protein sequence ID" value="GAG09572.1"/>
    <property type="molecule type" value="Genomic_DNA"/>
</dbReference>
<comment type="caution">
    <text evidence="1">The sequence shown here is derived from an EMBL/GenBank/DDBJ whole genome shotgun (WGS) entry which is preliminary data.</text>
</comment>
<gene>
    <name evidence="1" type="ORF">S01H1_33243</name>
</gene>
<dbReference type="GO" id="GO:0000271">
    <property type="term" value="P:polysaccharide biosynthetic process"/>
    <property type="evidence" value="ECO:0007669"/>
    <property type="project" value="InterPro"/>
</dbReference>
<feature type="non-terminal residue" evidence="1">
    <location>
        <position position="273"/>
    </location>
</feature>
<sequence length="273" mass="29977">GLEPNILNDRAVLASERTMANLFSPEVECVWMWNAWKGARKKLRLELQAAGVTVMTMEHAFFDRRRERVQIDHQGFSQMASWCRPEVFKTVPTGGADRLCMMADGSPAVQASRQSGYILVILQVPNDGQLFDSEIQTPGPLVRTVEASAPEGVEIRVRAHPVQPWNCGTNRRARMSEDKTLDEDIAGARFCLTINSTAGVKAIGMGCPVLCLGPAMYATAGVAMQTSVADMPQAIQKMLDGWCPIPAGAVNFLCHLACHQWTFAELAKGEFRP</sequence>
<accession>X0VEA4</accession>
<dbReference type="AlphaFoldDB" id="X0VEA4"/>
<proteinExistence type="predicted"/>
<feature type="non-terminal residue" evidence="1">
    <location>
        <position position="1"/>
    </location>
</feature>
<evidence type="ECO:0008006" key="2">
    <source>
        <dbReference type="Google" id="ProtNLM"/>
    </source>
</evidence>
<evidence type="ECO:0000313" key="1">
    <source>
        <dbReference type="EMBL" id="GAG09572.1"/>
    </source>
</evidence>